<dbReference type="Gene3D" id="3.40.50.1000">
    <property type="entry name" value="HAD superfamily/HAD-like"/>
    <property type="match status" value="1"/>
</dbReference>
<dbReference type="Pfam" id="PF00702">
    <property type="entry name" value="Hydrolase"/>
    <property type="match status" value="1"/>
</dbReference>
<dbReference type="EMBL" id="MFEJ01000016">
    <property type="protein sequence ID" value="OGE80297.1"/>
    <property type="molecule type" value="Genomic_DNA"/>
</dbReference>
<dbReference type="InterPro" id="IPR018303">
    <property type="entry name" value="ATPase_P-typ_P_site"/>
</dbReference>
<feature type="transmembrane region" description="Helical" evidence="10">
    <location>
        <begin position="816"/>
        <end position="837"/>
    </location>
</feature>
<comment type="caution">
    <text evidence="12">The sequence shown here is derived from an EMBL/GenBank/DDBJ whole genome shotgun (WGS) entry which is preliminary data.</text>
</comment>
<evidence type="ECO:0000256" key="2">
    <source>
        <dbReference type="ARBA" id="ARBA00005675"/>
    </source>
</evidence>
<dbReference type="InterPro" id="IPR044492">
    <property type="entry name" value="P_typ_ATPase_HD_dom"/>
</dbReference>
<evidence type="ECO:0000259" key="11">
    <source>
        <dbReference type="SMART" id="SM00831"/>
    </source>
</evidence>
<feature type="transmembrane region" description="Helical" evidence="10">
    <location>
        <begin position="784"/>
        <end position="804"/>
    </location>
</feature>
<evidence type="ECO:0000256" key="5">
    <source>
        <dbReference type="ARBA" id="ARBA00022741"/>
    </source>
</evidence>
<feature type="transmembrane region" description="Helical" evidence="10">
    <location>
        <begin position="849"/>
        <end position="869"/>
    </location>
</feature>
<dbReference type="SFLD" id="SFLDF00027">
    <property type="entry name" value="p-type_atpase"/>
    <property type="match status" value="1"/>
</dbReference>
<organism evidence="12 13">
    <name type="scientific">Candidatus Doudnabacteria bacterium RIFCSPHIGHO2_01_FULL_45_18</name>
    <dbReference type="NCBI Taxonomy" id="1817823"/>
    <lineage>
        <taxon>Bacteria</taxon>
        <taxon>Candidatus Doudnaibacteriota</taxon>
    </lineage>
</organism>
<feature type="transmembrane region" description="Helical" evidence="10">
    <location>
        <begin position="54"/>
        <end position="77"/>
    </location>
</feature>
<reference evidence="12 13" key="1">
    <citation type="journal article" date="2016" name="Nat. Commun.">
        <title>Thousands of microbial genomes shed light on interconnected biogeochemical processes in an aquifer system.</title>
        <authorList>
            <person name="Anantharaman K."/>
            <person name="Brown C.T."/>
            <person name="Hug L.A."/>
            <person name="Sharon I."/>
            <person name="Castelle C.J."/>
            <person name="Probst A.J."/>
            <person name="Thomas B.C."/>
            <person name="Singh A."/>
            <person name="Wilkins M.J."/>
            <person name="Karaoz U."/>
            <person name="Brodie E.L."/>
            <person name="Williams K.H."/>
            <person name="Hubbard S.S."/>
            <person name="Banfield J.F."/>
        </authorList>
    </citation>
    <scope>NUCLEOTIDE SEQUENCE [LARGE SCALE GENOMIC DNA]</scope>
</reference>
<dbReference type="Pfam" id="PF00689">
    <property type="entry name" value="Cation_ATPase_C"/>
    <property type="match status" value="1"/>
</dbReference>
<dbReference type="SMART" id="SM00831">
    <property type="entry name" value="Cation_ATPase_N"/>
    <property type="match status" value="1"/>
</dbReference>
<dbReference type="Proteomes" id="UP000176233">
    <property type="component" value="Unassembled WGS sequence"/>
</dbReference>
<keyword evidence="5" id="KW-0547">Nucleotide-binding</keyword>
<dbReference type="SUPFAM" id="SSF81660">
    <property type="entry name" value="Metal cation-transporting ATPase, ATP-binding domain N"/>
    <property type="match status" value="1"/>
</dbReference>
<dbReference type="NCBIfam" id="TIGR01494">
    <property type="entry name" value="ATPase_P-type"/>
    <property type="match status" value="2"/>
</dbReference>
<dbReference type="SFLD" id="SFLDS00003">
    <property type="entry name" value="Haloacid_Dehalogenase"/>
    <property type="match status" value="1"/>
</dbReference>
<feature type="transmembrane region" description="Helical" evidence="10">
    <location>
        <begin position="272"/>
        <end position="298"/>
    </location>
</feature>
<dbReference type="SFLD" id="SFLDG00002">
    <property type="entry name" value="C1.7:_P-type_atpase_like"/>
    <property type="match status" value="1"/>
</dbReference>
<dbReference type="InterPro" id="IPR008250">
    <property type="entry name" value="ATPase_P-typ_transduc_dom_A_sf"/>
</dbReference>
<accession>A0A1F5NRK7</accession>
<dbReference type="SUPFAM" id="SSF56784">
    <property type="entry name" value="HAD-like"/>
    <property type="match status" value="1"/>
</dbReference>
<dbReference type="InterPro" id="IPR023298">
    <property type="entry name" value="ATPase_P-typ_TM_dom_sf"/>
</dbReference>
<dbReference type="InterPro" id="IPR001757">
    <property type="entry name" value="P_typ_ATPase"/>
</dbReference>
<gene>
    <name evidence="12" type="ORF">A2660_01180</name>
</gene>
<keyword evidence="4 10" id="KW-0812">Transmembrane</keyword>
<dbReference type="Gene3D" id="2.70.150.10">
    <property type="entry name" value="Calcium-transporting ATPase, cytoplasmic transduction domain A"/>
    <property type="match status" value="1"/>
</dbReference>
<feature type="transmembrane region" description="Helical" evidence="10">
    <location>
        <begin position="83"/>
        <end position="99"/>
    </location>
</feature>
<dbReference type="InterPro" id="IPR050510">
    <property type="entry name" value="Cation_transp_ATPase_P-type"/>
</dbReference>
<dbReference type="GO" id="GO:0005886">
    <property type="term" value="C:plasma membrane"/>
    <property type="evidence" value="ECO:0007669"/>
    <property type="project" value="UniProtKB-SubCell"/>
</dbReference>
<evidence type="ECO:0000256" key="3">
    <source>
        <dbReference type="ARBA" id="ARBA00022475"/>
    </source>
</evidence>
<name>A0A1F5NRK7_9BACT</name>
<dbReference type="GO" id="GO:0005524">
    <property type="term" value="F:ATP binding"/>
    <property type="evidence" value="ECO:0007669"/>
    <property type="project" value="UniProtKB-KW"/>
</dbReference>
<dbReference type="InterPro" id="IPR023299">
    <property type="entry name" value="ATPase_P-typ_cyto_dom_N"/>
</dbReference>
<dbReference type="PRINTS" id="PR00119">
    <property type="entry name" value="CATATPASE"/>
</dbReference>
<feature type="domain" description="Cation-transporting P-type ATPase N-terminal" evidence="11">
    <location>
        <begin position="6"/>
        <end position="79"/>
    </location>
</feature>
<dbReference type="Gene3D" id="1.20.1110.10">
    <property type="entry name" value="Calcium-transporting ATPase, transmembrane domain"/>
    <property type="match status" value="1"/>
</dbReference>
<evidence type="ECO:0000313" key="13">
    <source>
        <dbReference type="Proteomes" id="UP000176233"/>
    </source>
</evidence>
<protein>
    <recommendedName>
        <fullName evidence="11">Cation-transporting P-type ATPase N-terminal domain-containing protein</fullName>
    </recommendedName>
</protein>
<keyword evidence="3" id="KW-1003">Cell membrane</keyword>
<comment type="subcellular location">
    <subcellularLocation>
        <location evidence="1">Cell membrane</location>
        <topology evidence="1">Multi-pass membrane protein</topology>
    </subcellularLocation>
</comment>
<dbReference type="InterPro" id="IPR036412">
    <property type="entry name" value="HAD-like_sf"/>
</dbReference>
<dbReference type="PROSITE" id="PS00154">
    <property type="entry name" value="ATPASE_E1_E2"/>
    <property type="match status" value="1"/>
</dbReference>
<dbReference type="AlphaFoldDB" id="A0A1F5NRK7"/>
<dbReference type="Pfam" id="PF00122">
    <property type="entry name" value="E1-E2_ATPase"/>
    <property type="match status" value="1"/>
</dbReference>
<dbReference type="PANTHER" id="PTHR43294:SF21">
    <property type="entry name" value="CATION TRANSPORTING ATPASE"/>
    <property type="match status" value="1"/>
</dbReference>
<dbReference type="InterPro" id="IPR059000">
    <property type="entry name" value="ATPase_P-type_domA"/>
</dbReference>
<keyword evidence="9 10" id="KW-0472">Membrane</keyword>
<evidence type="ECO:0000256" key="8">
    <source>
        <dbReference type="ARBA" id="ARBA00022989"/>
    </source>
</evidence>
<dbReference type="InterPro" id="IPR023214">
    <property type="entry name" value="HAD_sf"/>
</dbReference>
<dbReference type="Gene3D" id="3.40.1110.10">
    <property type="entry name" value="Calcium-transporting ATPase, cytoplasmic domain N"/>
    <property type="match status" value="1"/>
</dbReference>
<evidence type="ECO:0000256" key="6">
    <source>
        <dbReference type="ARBA" id="ARBA00022840"/>
    </source>
</evidence>
<evidence type="ECO:0000256" key="9">
    <source>
        <dbReference type="ARBA" id="ARBA00023136"/>
    </source>
</evidence>
<keyword evidence="6" id="KW-0067">ATP-binding</keyword>
<evidence type="ECO:0000256" key="1">
    <source>
        <dbReference type="ARBA" id="ARBA00004651"/>
    </source>
</evidence>
<proteinExistence type="inferred from homology"/>
<evidence type="ECO:0000256" key="10">
    <source>
        <dbReference type="SAM" id="Phobius"/>
    </source>
</evidence>
<evidence type="ECO:0000256" key="4">
    <source>
        <dbReference type="ARBA" id="ARBA00022692"/>
    </source>
</evidence>
<keyword evidence="7" id="KW-1278">Translocase</keyword>
<dbReference type="PANTHER" id="PTHR43294">
    <property type="entry name" value="SODIUM/POTASSIUM-TRANSPORTING ATPASE SUBUNIT ALPHA"/>
    <property type="match status" value="1"/>
</dbReference>
<dbReference type="SUPFAM" id="SSF81665">
    <property type="entry name" value="Calcium ATPase, transmembrane domain M"/>
    <property type="match status" value="1"/>
</dbReference>
<evidence type="ECO:0000313" key="12">
    <source>
        <dbReference type="EMBL" id="OGE80297.1"/>
    </source>
</evidence>
<dbReference type="SUPFAM" id="SSF81653">
    <property type="entry name" value="Calcium ATPase, transduction domain A"/>
    <property type="match status" value="1"/>
</dbReference>
<dbReference type="GO" id="GO:0016887">
    <property type="term" value="F:ATP hydrolysis activity"/>
    <property type="evidence" value="ECO:0007669"/>
    <property type="project" value="InterPro"/>
</dbReference>
<dbReference type="InterPro" id="IPR006068">
    <property type="entry name" value="ATPase_P-typ_cation-transptr_C"/>
</dbReference>
<keyword evidence="8 10" id="KW-1133">Transmembrane helix</keyword>
<feature type="transmembrane region" description="Helical" evidence="10">
    <location>
        <begin position="246"/>
        <end position="266"/>
    </location>
</feature>
<dbReference type="Pfam" id="PF00690">
    <property type="entry name" value="Cation_ATPase_N"/>
    <property type="match status" value="1"/>
</dbReference>
<comment type="similarity">
    <text evidence="2">Belongs to the cation transport ATPase (P-type) (TC 3.A.3) family. Type IIA subfamily.</text>
</comment>
<dbReference type="InterPro" id="IPR004014">
    <property type="entry name" value="ATPase_P-typ_cation-transptr_N"/>
</dbReference>
<dbReference type="PRINTS" id="PR00120">
    <property type="entry name" value="HATPASE"/>
</dbReference>
<sequence>MAVKQKWHSLEAEEVLKLTKSAATGLSSEEAQQRLKKFGPNTLPRSKPYSKIRLLLNQFNNPLMYILFGTVAVSLFLRHFSDSIFIGLVMVSNVVVAYWQENKAGNAINSLKKMVKISARVIRNKNEKAIDSTQLVVGDIIILHAGDKVPADARILESRGLRVRESALTGESAVEDKQVRKLSAKTEMADQTCMVFMSTIVEEGFGKAVVVAVGINTQMGEIVRLLAETEEELTPLQKQMSRLAKLAAGFILSIISIILILGLIRLQSPDDILLASLSLAVSAIPAGLLPAITIILVLSMRRILKQNGLVRKLVSSETLGSITVICTDKTGTLTEGDMRVTHMVSENMELTGKQLAAFHIDDPNPATETVKQVAKIAMLNNDAFIENPEAKPKEWITRGKITEQALLRAGLVMGFNKSMLEQDRILIDKIYFSSVFKYSATLRETDSGDHTKLYVIGAPEVIFAKAVNVPGKLQNQMHTLAKQGLRVLAAASREFDHHPKYKNLQEIVGDLNLVGLVALEDPIRDEVIPAIKTTKRAGIRTVIVTGDHRITAMAIAKKIGLPVKDEDVIEGSEIDSMSPEVLRKRSRTVGIFARVSPSHKLKIVDALQAEGEIVAMVGDGVNDAPALKSADIGVAVNSGTDVAKEVADLILLDNGFHSIIKAIEQGRVIFSNIRKVFVYLLADDFQELYVFFAAMAFGLPLPLLPAQILWINLVEDGLPDIALTTEQETDYVMDQKPRPKNESVVSRPLKFWLTSVFCVSGTAALILFLGGLKFIGDIEIVRTMVFVLMGLDSLVFAFSVRSFHKIIFRRDIFSNRWLVGGVIISFMLLISAVYFPPLQRLLSTHNLTLNQWLMVFCFSLVEIIFIELFKMTFLVKRGRPVVL</sequence>
<evidence type="ECO:0000256" key="7">
    <source>
        <dbReference type="ARBA" id="ARBA00022967"/>
    </source>
</evidence>